<evidence type="ECO:0000313" key="3">
    <source>
        <dbReference type="Proteomes" id="UP001500325"/>
    </source>
</evidence>
<evidence type="ECO:0000256" key="1">
    <source>
        <dbReference type="SAM" id="MobiDB-lite"/>
    </source>
</evidence>
<keyword evidence="3" id="KW-1185">Reference proteome</keyword>
<sequence>MGESDNARPRNRTTARGAQGSSSSVLTPPTGLPAVDDPAAPAVAVPAQRTDARTSAGAGTGAPTAPPVAPPTQAPAPAGTCVCGHAAEAHEHYRPGDDCGACGAAVCGHYTPADGSGKKKGLLGRLLRR</sequence>
<proteinExistence type="predicted"/>
<gene>
    <name evidence="2" type="ORF">GCM10023215_00800</name>
</gene>
<feature type="compositionally biased region" description="Pro residues" evidence="1">
    <location>
        <begin position="64"/>
        <end position="74"/>
    </location>
</feature>
<evidence type="ECO:0000313" key="2">
    <source>
        <dbReference type="EMBL" id="GAA4673222.1"/>
    </source>
</evidence>
<comment type="caution">
    <text evidence="2">The sequence shown here is derived from an EMBL/GenBank/DDBJ whole genome shotgun (WGS) entry which is preliminary data.</text>
</comment>
<name>A0ABP8VW19_9PSEU</name>
<protein>
    <submittedName>
        <fullName evidence="2">Uncharacterized protein</fullName>
    </submittedName>
</protein>
<dbReference type="RefSeq" id="WP_345377582.1">
    <property type="nucleotide sequence ID" value="NZ_BAABIC010000001.1"/>
</dbReference>
<feature type="region of interest" description="Disordered" evidence="1">
    <location>
        <begin position="1"/>
        <end position="79"/>
    </location>
</feature>
<feature type="compositionally biased region" description="Low complexity" evidence="1">
    <location>
        <begin position="33"/>
        <end position="47"/>
    </location>
</feature>
<accession>A0ABP8VW19</accession>
<reference evidence="3" key="1">
    <citation type="journal article" date="2019" name="Int. J. Syst. Evol. Microbiol.">
        <title>The Global Catalogue of Microorganisms (GCM) 10K type strain sequencing project: providing services to taxonomists for standard genome sequencing and annotation.</title>
        <authorList>
            <consortium name="The Broad Institute Genomics Platform"/>
            <consortium name="The Broad Institute Genome Sequencing Center for Infectious Disease"/>
            <person name="Wu L."/>
            <person name="Ma J."/>
        </authorList>
    </citation>
    <scope>NUCLEOTIDE SEQUENCE [LARGE SCALE GENOMIC DNA]</scope>
    <source>
        <strain evidence="3">JCM 18055</strain>
    </source>
</reference>
<feature type="compositionally biased region" description="Polar residues" evidence="1">
    <location>
        <begin position="12"/>
        <end position="27"/>
    </location>
</feature>
<dbReference type="Proteomes" id="UP001500325">
    <property type="component" value="Unassembled WGS sequence"/>
</dbReference>
<dbReference type="EMBL" id="BAABIC010000001">
    <property type="protein sequence ID" value="GAA4673222.1"/>
    <property type="molecule type" value="Genomic_DNA"/>
</dbReference>
<organism evidence="2 3">
    <name type="scientific">Pseudonocardia yuanmonensis</name>
    <dbReference type="NCBI Taxonomy" id="1095914"/>
    <lineage>
        <taxon>Bacteria</taxon>
        <taxon>Bacillati</taxon>
        <taxon>Actinomycetota</taxon>
        <taxon>Actinomycetes</taxon>
        <taxon>Pseudonocardiales</taxon>
        <taxon>Pseudonocardiaceae</taxon>
        <taxon>Pseudonocardia</taxon>
    </lineage>
</organism>